<dbReference type="InterPro" id="IPR038522">
    <property type="entry name" value="T4/T6SS_DotU_sf"/>
</dbReference>
<comment type="caution">
    <text evidence="3">The sequence shown here is derived from an EMBL/GenBank/DDBJ whole genome shotgun (WGS) entry which is preliminary data.</text>
</comment>
<name>A0A3S4XYM5_9RHOB</name>
<proteinExistence type="predicted"/>
<dbReference type="AlphaFoldDB" id="A0A3S4XYM5"/>
<feature type="domain" description="Type IV / VI secretion system DotU" evidence="2">
    <location>
        <begin position="40"/>
        <end position="231"/>
    </location>
</feature>
<protein>
    <recommendedName>
        <fullName evidence="2">Type IV / VI secretion system DotU domain-containing protein</fullName>
    </recommendedName>
</protein>
<organism evidence="3 4">
    <name type="scientific">Falsigemmobacter intermedius</name>
    <dbReference type="NCBI Taxonomy" id="1553448"/>
    <lineage>
        <taxon>Bacteria</taxon>
        <taxon>Pseudomonadati</taxon>
        <taxon>Pseudomonadota</taxon>
        <taxon>Alphaproteobacteria</taxon>
        <taxon>Rhodobacterales</taxon>
        <taxon>Paracoccaceae</taxon>
        <taxon>Falsigemmobacter</taxon>
    </lineage>
</organism>
<dbReference type="EMBL" id="SBLC01000003">
    <property type="protein sequence ID" value="RWY44267.1"/>
    <property type="molecule type" value="Genomic_DNA"/>
</dbReference>
<feature type="region of interest" description="Disordered" evidence="1">
    <location>
        <begin position="1"/>
        <end position="20"/>
    </location>
</feature>
<dbReference type="InterPro" id="IPR036737">
    <property type="entry name" value="OmpA-like_sf"/>
</dbReference>
<dbReference type="Proteomes" id="UP000287168">
    <property type="component" value="Unassembled WGS sequence"/>
</dbReference>
<dbReference type="Gene3D" id="3.30.1330.60">
    <property type="entry name" value="OmpA-like domain"/>
    <property type="match status" value="1"/>
</dbReference>
<accession>A0A3S4XYM5</accession>
<dbReference type="PANTHER" id="PTHR38033:SF1">
    <property type="entry name" value="DOTU FAMILY TYPE IV_VI SECRETION SYSTEM PROTEIN"/>
    <property type="match status" value="1"/>
</dbReference>
<dbReference type="NCBIfam" id="NF038228">
    <property type="entry name" value="IcmH_DotU_IVB"/>
    <property type="match status" value="1"/>
</dbReference>
<reference evidence="3 4" key="1">
    <citation type="journal article" date="2015" name="Int. J. Syst. Evol. Microbiol.">
        <title>Gemmobacter intermedius sp. nov., isolated from a white stork (Ciconia ciconia).</title>
        <authorList>
            <person name="Kampfer P."/>
            <person name="Jerzak L."/>
            <person name="Wilharm G."/>
            <person name="Golke J."/>
            <person name="Busse H.J."/>
            <person name="Glaeser S.P."/>
        </authorList>
    </citation>
    <scope>NUCLEOTIDE SEQUENCE [LARGE SCALE GENOMIC DNA]</scope>
    <source>
        <strain evidence="3 4">119/4</strain>
    </source>
</reference>
<evidence type="ECO:0000313" key="4">
    <source>
        <dbReference type="Proteomes" id="UP000287168"/>
    </source>
</evidence>
<dbReference type="PROSITE" id="PS51257">
    <property type="entry name" value="PROKAR_LIPOPROTEIN"/>
    <property type="match status" value="1"/>
</dbReference>
<dbReference type="Pfam" id="PF09850">
    <property type="entry name" value="DotU"/>
    <property type="match status" value="1"/>
</dbReference>
<dbReference type="OrthoDB" id="345640at2"/>
<keyword evidence="4" id="KW-1185">Reference proteome</keyword>
<dbReference type="PANTHER" id="PTHR38033">
    <property type="entry name" value="MEMBRANE PROTEIN-RELATED"/>
    <property type="match status" value="1"/>
</dbReference>
<dbReference type="Gene3D" id="1.25.40.590">
    <property type="entry name" value="Type IV / VI secretion system, DotU"/>
    <property type="match status" value="1"/>
</dbReference>
<dbReference type="NCBIfam" id="TIGR03349">
    <property type="entry name" value="IV_VI_DotU"/>
    <property type="match status" value="1"/>
</dbReference>
<gene>
    <name evidence="3" type="ORF">EP867_02480</name>
</gene>
<evidence type="ECO:0000313" key="3">
    <source>
        <dbReference type="EMBL" id="RWY44267.1"/>
    </source>
</evidence>
<dbReference type="RefSeq" id="WP_128486629.1">
    <property type="nucleotide sequence ID" value="NZ_JBHLXB010000170.1"/>
</dbReference>
<evidence type="ECO:0000259" key="2">
    <source>
        <dbReference type="Pfam" id="PF09850"/>
    </source>
</evidence>
<evidence type="ECO:0000256" key="1">
    <source>
        <dbReference type="SAM" id="MobiDB-lite"/>
    </source>
</evidence>
<sequence>MRFPGRKTAPIADTQAGPAPPSGFAAACGLPCPDGPGQTPLSTSAIGLFALMGCLQVPSHPPDPERLYRAALAELRAFEGLALQAGADPEQVKLARYALCATLDDLAQSAGWSEGSGWESDLMVGSFHRENIGGCHFFDLLEQLGGDPRRNSDLLEVFHHCLAAGFEGELRGTAGGAARRRAILTRLADLIRASGGKRAPQALRSPDPVRTQRRPSIPARIFLLTALMACLWSAGQLLLARRLFTQSEAVFAAFAAAPEGRPVTSGRPARPFVPELPPRSGEERRQLEIELAPEISGGMIRLIGEGSRIVLRLDPQQFFTPASDRLRPATRPVLARIATALDGFEGQIFVSARAEDQWILSARFPAQMPLGLARAERLRRGLFSDHPRVVAEAHHRAAGGDQSIDLLLVREP</sequence>
<dbReference type="InterPro" id="IPR017732">
    <property type="entry name" value="T4/T6SS_DotU"/>
</dbReference>